<name>G3IQ26_CRIGR</name>
<dbReference type="EMBL" id="JH023047">
    <property type="protein sequence ID" value="EGW15158.1"/>
    <property type="molecule type" value="Genomic_DNA"/>
</dbReference>
<dbReference type="Proteomes" id="UP000001075">
    <property type="component" value="Unassembled WGS sequence"/>
</dbReference>
<dbReference type="InParanoid" id="G3IQ26"/>
<sequence length="52" mass="5736">MCNSNCIKFNTVFWLPQVPECKNVLVTTVPGVGISASLSVLWCSVLDFTEED</sequence>
<accession>G3IQ26</accession>
<evidence type="ECO:0000313" key="2">
    <source>
        <dbReference type="Proteomes" id="UP000001075"/>
    </source>
</evidence>
<proteinExistence type="predicted"/>
<reference evidence="2" key="1">
    <citation type="journal article" date="2011" name="Nat. Biotechnol.">
        <title>The genomic sequence of the Chinese hamster ovary (CHO)-K1 cell line.</title>
        <authorList>
            <person name="Xu X."/>
            <person name="Nagarajan H."/>
            <person name="Lewis N.E."/>
            <person name="Pan S."/>
            <person name="Cai Z."/>
            <person name="Liu X."/>
            <person name="Chen W."/>
            <person name="Xie M."/>
            <person name="Wang W."/>
            <person name="Hammond S."/>
            <person name="Andersen M.R."/>
            <person name="Neff N."/>
            <person name="Passarelli B."/>
            <person name="Koh W."/>
            <person name="Fan H.C."/>
            <person name="Wang J."/>
            <person name="Gui Y."/>
            <person name="Lee K.H."/>
            <person name="Betenbaugh M.J."/>
            <person name="Quake S.R."/>
            <person name="Famili I."/>
            <person name="Palsson B.O."/>
            <person name="Wang J."/>
        </authorList>
    </citation>
    <scope>NUCLEOTIDE SEQUENCE [LARGE SCALE GENOMIC DNA]</scope>
    <source>
        <strain evidence="2">CHO K1 cell line</strain>
    </source>
</reference>
<protein>
    <submittedName>
        <fullName evidence="1">Uncharacterized protein</fullName>
    </submittedName>
</protein>
<dbReference type="AlphaFoldDB" id="G3IQ26"/>
<organism evidence="1 2">
    <name type="scientific">Cricetulus griseus</name>
    <name type="common">Chinese hamster</name>
    <name type="synonym">Cricetulus barabensis griseus</name>
    <dbReference type="NCBI Taxonomy" id="10029"/>
    <lineage>
        <taxon>Eukaryota</taxon>
        <taxon>Metazoa</taxon>
        <taxon>Chordata</taxon>
        <taxon>Craniata</taxon>
        <taxon>Vertebrata</taxon>
        <taxon>Euteleostomi</taxon>
        <taxon>Mammalia</taxon>
        <taxon>Eutheria</taxon>
        <taxon>Euarchontoglires</taxon>
        <taxon>Glires</taxon>
        <taxon>Rodentia</taxon>
        <taxon>Myomorpha</taxon>
        <taxon>Muroidea</taxon>
        <taxon>Cricetidae</taxon>
        <taxon>Cricetinae</taxon>
        <taxon>Cricetulus</taxon>
    </lineage>
</organism>
<gene>
    <name evidence="1" type="ORF">I79_026114</name>
</gene>
<evidence type="ECO:0000313" key="1">
    <source>
        <dbReference type="EMBL" id="EGW15158.1"/>
    </source>
</evidence>